<evidence type="ECO:0000313" key="2">
    <source>
        <dbReference type="EMBL" id="CAK9104956.1"/>
    </source>
</evidence>
<reference evidence="2 3" key="1">
    <citation type="submission" date="2024-02" db="EMBL/GenBank/DDBJ databases">
        <authorList>
            <person name="Chen Y."/>
            <person name="Shah S."/>
            <person name="Dougan E. K."/>
            <person name="Thang M."/>
            <person name="Chan C."/>
        </authorList>
    </citation>
    <scope>NUCLEOTIDE SEQUENCE [LARGE SCALE GENOMIC DNA]</scope>
</reference>
<organism evidence="2 3">
    <name type="scientific">Durusdinium trenchii</name>
    <dbReference type="NCBI Taxonomy" id="1381693"/>
    <lineage>
        <taxon>Eukaryota</taxon>
        <taxon>Sar</taxon>
        <taxon>Alveolata</taxon>
        <taxon>Dinophyceae</taxon>
        <taxon>Suessiales</taxon>
        <taxon>Symbiodiniaceae</taxon>
        <taxon>Durusdinium</taxon>
    </lineage>
</organism>
<dbReference type="EMBL" id="CAXAMM010042461">
    <property type="protein sequence ID" value="CAK9104956.1"/>
    <property type="molecule type" value="Genomic_DNA"/>
</dbReference>
<proteinExistence type="predicted"/>
<keyword evidence="1" id="KW-1133">Transmembrane helix</keyword>
<evidence type="ECO:0000256" key="1">
    <source>
        <dbReference type="SAM" id="Phobius"/>
    </source>
</evidence>
<feature type="transmembrane region" description="Helical" evidence="1">
    <location>
        <begin position="205"/>
        <end position="227"/>
    </location>
</feature>
<protein>
    <submittedName>
        <fullName evidence="2">Uncharacterized protein</fullName>
    </submittedName>
</protein>
<sequence>MFQTCRFCHRHSYFQDGVCRTCEIYRPWSDGKRDVCHWLPHERQERVIIFTGAAVFVILTFIMFEILQAPLVVLDARSDLEDPSEVAAKRIFIISAKGPITSLPKSMSRLVHQRVHYRARGTGLQWLDFDPQKPKAINVCNVAQRKLLLQDALVPFDCASCRGSLHATETCFLLTLLMVTAFLLAMLPSIIKVAVMSGNRIEHTIVTAAFYIALPMAVVAAVLHWPVSWLIQRLYRRTPFSEALDDYQKQIHCKPHPGPDATPPRNQGLLVLTLRGLWSHFESFILEQNMHFVVANIVRPLTQSKGVSFVTLWGGKQVDYFANNQWNIAAELADDPMDSAFARALRGGIKGVAMVLDHEVQPLTRVWCLFEFLLSSREQLELVFTTDVGVVGDDDGCASFDIALEVGNKIECLEVAKCQASSDEDKRKIFEYIINTLGSLESMDGRIKQLMGEMLKKNLANVGSATDSLRKRDAWLVTPTLTSYQFSAMPWFFAVLVALLFASSAIAELRVERIEPRSSMNNGVMGVGIDLEAVLKTHIGTARLENFHRAEEVVFYLKGSKMDKFSQGLSLGCRNNCACSRQDEARHIACELPAAWPRFSNTSTAAWSSSFGRGDDVQELGGATHHRVPRRLRELSKVLVENVSAQKGDGAGFFVMGDADISVRILAQETLWEAIFVEPSNKIVCQQLTFEVAISSSAVVIRHAAARAYGGGFYAKDSIALADASTVAMSDTYAGVAGGGFEVGTVLTIHNSSMSMANAAAEGTGTAGRVDGMVLLSSQSSLDIHHAEGDANSAVLVASCLQLHPDSNLVLIDINGGHGLDLQNAGCSPLCANTTFQVADGAALNATGRLSSGLLSVKACPHEEVRLSGIHLRSWNSSLLTTRPSYVVVDNVNIHYQPPVDNLQILGVTFNATDGTLQALSPENLQCSKTFTVSGGFTPRCACSDYRILCAKMGRMRNRHSYFQDGLCRTCEIYRPWSDGKRDVCHVLPRESPERVILFTGAAVFVILTFIVFEILHAPLVILDARSDLEDPSDMAAKRIFTVSVKGPITSLPKSMSQLLHQRVHYRARGTGLQWLDFDPQKPKAIKVRSVAQRKLLLQDAHVPFDCFILERNMHFVVANVVRPLTQSKGVSFVTLWGGKQVDYFVSHSWGTSFAHFVRSIRCHALSKEGPTSWIDAAYWICSFANNQWNIAAELADDPMDSAFARALRGGIKGVAMVLDHEVQPLTRVWCLFEFLLSSREQLELVFTTDVGVVGDDGCTSFDIALEVGKKIECLEVAKCQASSDEDKTLASADDGMVHPIILFAARDGRPFLRGGWAPRKTGPLCGTCLKKTKNLGSDLPTVAFSCRRLLKNMRDLVCHAGV</sequence>
<evidence type="ECO:0000313" key="3">
    <source>
        <dbReference type="Proteomes" id="UP001642464"/>
    </source>
</evidence>
<gene>
    <name evidence="2" type="ORF">SCF082_LOCUS48941</name>
</gene>
<comment type="caution">
    <text evidence="2">The sequence shown here is derived from an EMBL/GenBank/DDBJ whole genome shotgun (WGS) entry which is preliminary data.</text>
</comment>
<keyword evidence="1" id="KW-0812">Transmembrane</keyword>
<name>A0ABP0RWE1_9DINO</name>
<accession>A0ABP0RWE1</accession>
<keyword evidence="1" id="KW-0472">Membrane</keyword>
<feature type="transmembrane region" description="Helical" evidence="1">
    <location>
        <begin position="47"/>
        <end position="67"/>
    </location>
</feature>
<feature type="transmembrane region" description="Helical" evidence="1">
    <location>
        <begin position="172"/>
        <end position="193"/>
    </location>
</feature>
<keyword evidence="3" id="KW-1185">Reference proteome</keyword>
<dbReference type="Proteomes" id="UP001642464">
    <property type="component" value="Unassembled WGS sequence"/>
</dbReference>